<dbReference type="AlphaFoldDB" id="A0A9D9ENI7"/>
<dbReference type="Proteomes" id="UP000823661">
    <property type="component" value="Unassembled WGS sequence"/>
</dbReference>
<evidence type="ECO:0000313" key="1">
    <source>
        <dbReference type="EMBL" id="MBO8451371.1"/>
    </source>
</evidence>
<accession>A0A9D9ENI7</accession>
<protein>
    <submittedName>
        <fullName evidence="1">Uncharacterized protein</fullName>
    </submittedName>
</protein>
<proteinExistence type="predicted"/>
<comment type="caution">
    <text evidence="1">The sequence shown here is derived from an EMBL/GenBank/DDBJ whole genome shotgun (WGS) entry which is preliminary data.</text>
</comment>
<reference evidence="1" key="1">
    <citation type="submission" date="2020-10" db="EMBL/GenBank/DDBJ databases">
        <authorList>
            <person name="Gilroy R."/>
        </authorList>
    </citation>
    <scope>NUCLEOTIDE SEQUENCE</scope>
    <source>
        <strain evidence="1">B1-20833</strain>
    </source>
</reference>
<gene>
    <name evidence="1" type="ORF">IAC06_00600</name>
</gene>
<reference evidence="1" key="2">
    <citation type="journal article" date="2021" name="PeerJ">
        <title>Extensive microbial diversity within the chicken gut microbiome revealed by metagenomics and culture.</title>
        <authorList>
            <person name="Gilroy R."/>
            <person name="Ravi A."/>
            <person name="Getino M."/>
            <person name="Pursley I."/>
            <person name="Horton D.L."/>
            <person name="Alikhan N.F."/>
            <person name="Baker D."/>
            <person name="Gharbi K."/>
            <person name="Hall N."/>
            <person name="Watson M."/>
            <person name="Adriaenssens E.M."/>
            <person name="Foster-Nyarko E."/>
            <person name="Jarju S."/>
            <person name="Secka A."/>
            <person name="Antonio M."/>
            <person name="Oren A."/>
            <person name="Chaudhuri R.R."/>
            <person name="La Ragione R."/>
            <person name="Hildebrand F."/>
            <person name="Pallen M.J."/>
        </authorList>
    </citation>
    <scope>NUCLEOTIDE SEQUENCE</scope>
    <source>
        <strain evidence="1">B1-20833</strain>
    </source>
</reference>
<sequence length="402" mass="45978">MKRAESLLLSLLKEQNEEHNDISVNTTFLIIQQVTKNGNFIGSNRLKHYITAMMELRLENPKNVYSSRYAVFTKHRRGTVGIRLYYDLGVEGDVFYDEKRFRQDQQIRSLQSKAVETASGETGIRNFRNYLASANSISRPLRLAIVGDRNTRRITKAVPLKGELITAEAFFDLAEMFIDRNGYSSRSCMIGSDTGVGFSIVLDNEIPEISTIIDGEDFLTNSIYLKWNPGEIELGHYYERLICSNGQIERVPSRDAMINSLATEQVNKMLALPGSKIMNRGFHKFRNAAIQAMNTRASMQELKYVSTFLEKFGLDAHKVEEVAPYRKELQEYTARGYDIDRNNAATTLASMTVWNLYNSVTAFASHNDIWPEEDGRRMAVCETAVKFLYHDRDIKNYIDIFA</sequence>
<organism evidence="1 2">
    <name type="scientific">Candidatus Cryptobacteroides intestinavium</name>
    <dbReference type="NCBI Taxonomy" id="2840766"/>
    <lineage>
        <taxon>Bacteria</taxon>
        <taxon>Pseudomonadati</taxon>
        <taxon>Bacteroidota</taxon>
        <taxon>Bacteroidia</taxon>
        <taxon>Bacteroidales</taxon>
        <taxon>Candidatus Cryptobacteroides</taxon>
    </lineage>
</organism>
<evidence type="ECO:0000313" key="2">
    <source>
        <dbReference type="Proteomes" id="UP000823661"/>
    </source>
</evidence>
<dbReference type="EMBL" id="JADIMI010000008">
    <property type="protein sequence ID" value="MBO8451371.1"/>
    <property type="molecule type" value="Genomic_DNA"/>
</dbReference>
<name>A0A9D9ENI7_9BACT</name>